<evidence type="ECO:0008006" key="3">
    <source>
        <dbReference type="Google" id="ProtNLM"/>
    </source>
</evidence>
<accession>A0ABD1I6L2</accession>
<organism evidence="1 2">
    <name type="scientific">Salvia divinorum</name>
    <name type="common">Maria pastora</name>
    <name type="synonym">Diviner's sage</name>
    <dbReference type="NCBI Taxonomy" id="28513"/>
    <lineage>
        <taxon>Eukaryota</taxon>
        <taxon>Viridiplantae</taxon>
        <taxon>Streptophyta</taxon>
        <taxon>Embryophyta</taxon>
        <taxon>Tracheophyta</taxon>
        <taxon>Spermatophyta</taxon>
        <taxon>Magnoliopsida</taxon>
        <taxon>eudicotyledons</taxon>
        <taxon>Gunneridae</taxon>
        <taxon>Pentapetalae</taxon>
        <taxon>asterids</taxon>
        <taxon>lamiids</taxon>
        <taxon>Lamiales</taxon>
        <taxon>Lamiaceae</taxon>
        <taxon>Nepetoideae</taxon>
        <taxon>Mentheae</taxon>
        <taxon>Salviinae</taxon>
        <taxon>Salvia</taxon>
        <taxon>Salvia subgen. Calosphace</taxon>
    </lineage>
</organism>
<sequence length="97" mass="11037">MMGDWDQTFIVLLPWWRFVDEWVVSQPPLLLTTRPNKQYTATLPAPASSGLGDSALARAAIVAPTPTANNRFWVCVPRWTFTYYCCCPPSRAHRRVP</sequence>
<comment type="caution">
    <text evidence="1">The sequence shown here is derived from an EMBL/GenBank/DDBJ whole genome shotgun (WGS) entry which is preliminary data.</text>
</comment>
<evidence type="ECO:0000313" key="1">
    <source>
        <dbReference type="EMBL" id="KAL1564367.1"/>
    </source>
</evidence>
<name>A0ABD1I6L2_SALDI</name>
<dbReference type="AlphaFoldDB" id="A0ABD1I6L2"/>
<dbReference type="Proteomes" id="UP001567538">
    <property type="component" value="Unassembled WGS sequence"/>
</dbReference>
<protein>
    <recommendedName>
        <fullName evidence="3">Secreted protein</fullName>
    </recommendedName>
</protein>
<reference evidence="1 2" key="1">
    <citation type="submission" date="2024-06" db="EMBL/GenBank/DDBJ databases">
        <title>A chromosome level genome sequence of Diviner's sage (Salvia divinorum).</title>
        <authorList>
            <person name="Ford S.A."/>
            <person name="Ro D.-K."/>
            <person name="Ness R.W."/>
            <person name="Phillips M.A."/>
        </authorList>
    </citation>
    <scope>NUCLEOTIDE SEQUENCE [LARGE SCALE GENOMIC DNA]</scope>
    <source>
        <strain evidence="1">SAF-2024a</strain>
        <tissue evidence="1">Leaf</tissue>
    </source>
</reference>
<gene>
    <name evidence="1" type="ORF">AAHA92_06719</name>
</gene>
<keyword evidence="2" id="KW-1185">Reference proteome</keyword>
<evidence type="ECO:0000313" key="2">
    <source>
        <dbReference type="Proteomes" id="UP001567538"/>
    </source>
</evidence>
<dbReference type="EMBL" id="JBEAFC010000003">
    <property type="protein sequence ID" value="KAL1564367.1"/>
    <property type="molecule type" value="Genomic_DNA"/>
</dbReference>
<proteinExistence type="predicted"/>